<gene>
    <name evidence="1" type="ORF">H312_00621</name>
</gene>
<dbReference type="Proteomes" id="UP000030655">
    <property type="component" value="Unassembled WGS sequence"/>
</dbReference>
<accession>A0A059F3X4</accession>
<reference evidence="1 2" key="2">
    <citation type="submission" date="2014-03" db="EMBL/GenBank/DDBJ databases">
        <title>The Genome Sequence of Anncaliia algerae insect isolate PRA339.</title>
        <authorList>
            <consortium name="The Broad Institute Genome Sequencing Platform"/>
            <consortium name="The Broad Institute Genome Sequencing Center for Infectious Disease"/>
            <person name="Cuomo C."/>
            <person name="Becnel J."/>
            <person name="Sanscrainte N."/>
            <person name="Walker B."/>
            <person name="Young S.K."/>
            <person name="Zeng Q."/>
            <person name="Gargeya S."/>
            <person name="Fitzgerald M."/>
            <person name="Haas B."/>
            <person name="Abouelleil A."/>
            <person name="Alvarado L."/>
            <person name="Arachchi H.M."/>
            <person name="Berlin A.M."/>
            <person name="Chapman S.B."/>
            <person name="Dewar J."/>
            <person name="Goldberg J."/>
            <person name="Griggs A."/>
            <person name="Gujja S."/>
            <person name="Hansen M."/>
            <person name="Howarth C."/>
            <person name="Imamovic A."/>
            <person name="Larimer J."/>
            <person name="McCowan C."/>
            <person name="Murphy C."/>
            <person name="Neiman D."/>
            <person name="Pearson M."/>
            <person name="Priest M."/>
            <person name="Roberts A."/>
            <person name="Saif S."/>
            <person name="Shea T."/>
            <person name="Sisk P."/>
            <person name="Sykes S."/>
            <person name="Wortman J."/>
            <person name="Nusbaum C."/>
            <person name="Birren B."/>
        </authorList>
    </citation>
    <scope>NUCLEOTIDE SEQUENCE [LARGE SCALE GENOMIC DNA]</scope>
    <source>
        <strain evidence="1 2">PRA339</strain>
    </source>
</reference>
<evidence type="ECO:0000313" key="1">
    <source>
        <dbReference type="EMBL" id="KCZ81978.1"/>
    </source>
</evidence>
<dbReference type="AlphaFoldDB" id="A0A059F3X4"/>
<dbReference type="HOGENOM" id="CLU_1075833_0_0_1"/>
<name>A0A059F3X4_9MICR</name>
<reference evidence="2" key="1">
    <citation type="submission" date="2013-02" db="EMBL/GenBank/DDBJ databases">
        <authorList>
            <consortium name="The Broad Institute Genome Sequencing Platform"/>
            <person name="Cuomo C."/>
            <person name="Becnel J."/>
            <person name="Sanscrainte N."/>
            <person name="Walker B."/>
            <person name="Young S.K."/>
            <person name="Zeng Q."/>
            <person name="Gargeya S."/>
            <person name="Fitzgerald M."/>
            <person name="Haas B."/>
            <person name="Abouelleil A."/>
            <person name="Alvarado L."/>
            <person name="Arachchi H.M."/>
            <person name="Berlin A.M."/>
            <person name="Chapman S.B."/>
            <person name="Dewar J."/>
            <person name="Goldberg J."/>
            <person name="Griggs A."/>
            <person name="Gujja S."/>
            <person name="Hansen M."/>
            <person name="Howarth C."/>
            <person name="Imamovic A."/>
            <person name="Larimer J."/>
            <person name="McCowan C."/>
            <person name="Murphy C."/>
            <person name="Neiman D."/>
            <person name="Pearson M."/>
            <person name="Priest M."/>
            <person name="Roberts A."/>
            <person name="Saif S."/>
            <person name="Shea T."/>
            <person name="Sisk P."/>
            <person name="Sykes S."/>
            <person name="Wortman J."/>
            <person name="Nusbaum C."/>
            <person name="Birren B."/>
        </authorList>
    </citation>
    <scope>NUCLEOTIDE SEQUENCE [LARGE SCALE GENOMIC DNA]</scope>
    <source>
        <strain evidence="2">PRA339</strain>
    </source>
</reference>
<protein>
    <submittedName>
        <fullName evidence="1">Uncharacterized protein</fullName>
    </submittedName>
</protein>
<organism evidence="1 2">
    <name type="scientific">Anncaliia algerae PRA339</name>
    <dbReference type="NCBI Taxonomy" id="1288291"/>
    <lineage>
        <taxon>Eukaryota</taxon>
        <taxon>Fungi</taxon>
        <taxon>Fungi incertae sedis</taxon>
        <taxon>Microsporidia</taxon>
        <taxon>Tubulinosematoidea</taxon>
        <taxon>Tubulinosematidae</taxon>
        <taxon>Anncaliia</taxon>
    </lineage>
</organism>
<dbReference type="VEuPathDB" id="MicrosporidiaDB:H312_00621"/>
<evidence type="ECO:0000313" key="2">
    <source>
        <dbReference type="Proteomes" id="UP000030655"/>
    </source>
</evidence>
<feature type="non-terminal residue" evidence="1">
    <location>
        <position position="1"/>
    </location>
</feature>
<dbReference type="EMBL" id="KK365134">
    <property type="protein sequence ID" value="KCZ81978.1"/>
    <property type="molecule type" value="Genomic_DNA"/>
</dbReference>
<proteinExistence type="predicted"/>
<dbReference type="OrthoDB" id="2201185at2759"/>
<keyword evidence="2" id="KW-1185">Reference proteome</keyword>
<sequence>EDILSEIYTYYDIYGLYAITTHNELKKILYIGITLDFTHNVVKAKNISFKNNGDLVYMKDFQQWHFGSIQLSNKLKIMIYIISKENLYLSDVNATLDRLKNINSMEVQVLNMSNIFCVNLIEEFHSILNRNVLNYFAVFGKKDLYRFTEGLNINEFSINHYYLSVDLCANMYTNQNLIVCQKNIIFTTFGLIPNYYSFLKFNLPNVNLYGRKYHLRENDIDIDIKKYNFYSSTQDCFNETKFFILHLLKQLKKLYTGCE</sequence>